<evidence type="ECO:0000256" key="1">
    <source>
        <dbReference type="SAM" id="MobiDB-lite"/>
    </source>
</evidence>
<reference evidence="2" key="1">
    <citation type="journal article" date="2020" name="Stud. Mycol.">
        <title>101 Dothideomycetes genomes: a test case for predicting lifestyles and emergence of pathogens.</title>
        <authorList>
            <person name="Haridas S."/>
            <person name="Albert R."/>
            <person name="Binder M."/>
            <person name="Bloem J."/>
            <person name="Labutti K."/>
            <person name="Salamov A."/>
            <person name="Andreopoulos B."/>
            <person name="Baker S."/>
            <person name="Barry K."/>
            <person name="Bills G."/>
            <person name="Bluhm B."/>
            <person name="Cannon C."/>
            <person name="Castanera R."/>
            <person name="Culley D."/>
            <person name="Daum C."/>
            <person name="Ezra D."/>
            <person name="Gonzalez J."/>
            <person name="Henrissat B."/>
            <person name="Kuo A."/>
            <person name="Liang C."/>
            <person name="Lipzen A."/>
            <person name="Lutzoni F."/>
            <person name="Magnuson J."/>
            <person name="Mondo S."/>
            <person name="Nolan M."/>
            <person name="Ohm R."/>
            <person name="Pangilinan J."/>
            <person name="Park H.-J."/>
            <person name="Ramirez L."/>
            <person name="Alfaro M."/>
            <person name="Sun H."/>
            <person name="Tritt A."/>
            <person name="Yoshinaga Y."/>
            <person name="Zwiers L.-H."/>
            <person name="Turgeon B."/>
            <person name="Goodwin S."/>
            <person name="Spatafora J."/>
            <person name="Crous P."/>
            <person name="Grigoriev I."/>
        </authorList>
    </citation>
    <scope>NUCLEOTIDE SEQUENCE</scope>
    <source>
        <strain evidence="2">CBS 123094</strain>
    </source>
</reference>
<accession>A0A6A5VTV1</accession>
<organism evidence="2 3">
    <name type="scientific">Amniculicola lignicola CBS 123094</name>
    <dbReference type="NCBI Taxonomy" id="1392246"/>
    <lineage>
        <taxon>Eukaryota</taxon>
        <taxon>Fungi</taxon>
        <taxon>Dikarya</taxon>
        <taxon>Ascomycota</taxon>
        <taxon>Pezizomycotina</taxon>
        <taxon>Dothideomycetes</taxon>
        <taxon>Pleosporomycetidae</taxon>
        <taxon>Pleosporales</taxon>
        <taxon>Amniculicolaceae</taxon>
        <taxon>Amniculicola</taxon>
    </lineage>
</organism>
<evidence type="ECO:0000313" key="3">
    <source>
        <dbReference type="Proteomes" id="UP000799779"/>
    </source>
</evidence>
<dbReference type="AlphaFoldDB" id="A0A6A5VTV1"/>
<name>A0A6A5VTV1_9PLEO</name>
<keyword evidence="3" id="KW-1185">Reference proteome</keyword>
<feature type="compositionally biased region" description="Low complexity" evidence="1">
    <location>
        <begin position="16"/>
        <end position="33"/>
    </location>
</feature>
<dbReference type="EMBL" id="ML977750">
    <property type="protein sequence ID" value="KAF1992933.1"/>
    <property type="molecule type" value="Genomic_DNA"/>
</dbReference>
<protein>
    <submittedName>
        <fullName evidence="2">Uncharacterized protein</fullName>
    </submittedName>
</protein>
<gene>
    <name evidence="2" type="ORF">P154DRAFT_592270</name>
</gene>
<sequence length="146" mass="15773">MRVAIFFKSVCSCLGSSSTSHSPSLLPSHQPLTRANMSPPTAANLGVELRTPECEAGRTRRGNELEGRPDSGIRIYGGVFQLGFQRDDEGEGEDEHAPKQLTTNPSVNAAGVNTETGLGWRPDKHASAVGDEREEEENKEPSLEIN</sequence>
<evidence type="ECO:0000313" key="2">
    <source>
        <dbReference type="EMBL" id="KAF1992933.1"/>
    </source>
</evidence>
<feature type="compositionally biased region" description="Basic and acidic residues" evidence="1">
    <location>
        <begin position="50"/>
        <end position="71"/>
    </location>
</feature>
<dbReference type="Proteomes" id="UP000799779">
    <property type="component" value="Unassembled WGS sequence"/>
</dbReference>
<feature type="region of interest" description="Disordered" evidence="1">
    <location>
        <begin position="16"/>
        <end position="146"/>
    </location>
</feature>
<proteinExistence type="predicted"/>
<feature type="compositionally biased region" description="Polar residues" evidence="1">
    <location>
        <begin position="100"/>
        <end position="116"/>
    </location>
</feature>